<dbReference type="Gene3D" id="6.10.140.2220">
    <property type="match status" value="1"/>
</dbReference>
<evidence type="ECO:0000259" key="5">
    <source>
        <dbReference type="PROSITE" id="PS50865"/>
    </source>
</evidence>
<proteinExistence type="predicted"/>
<evidence type="ECO:0000256" key="4">
    <source>
        <dbReference type="PROSITE-ProRule" id="PRU00134"/>
    </source>
</evidence>
<dbReference type="OrthoDB" id="551166at2759"/>
<feature type="domain" description="MYND-type" evidence="5">
    <location>
        <begin position="989"/>
        <end position="1035"/>
    </location>
</feature>
<evidence type="ECO:0000256" key="3">
    <source>
        <dbReference type="ARBA" id="ARBA00022833"/>
    </source>
</evidence>
<evidence type="ECO:0000256" key="2">
    <source>
        <dbReference type="ARBA" id="ARBA00022771"/>
    </source>
</evidence>
<evidence type="ECO:0000256" key="1">
    <source>
        <dbReference type="ARBA" id="ARBA00022723"/>
    </source>
</evidence>
<evidence type="ECO:0000313" key="6">
    <source>
        <dbReference type="EMBL" id="KAG2483225.1"/>
    </source>
</evidence>
<keyword evidence="7" id="KW-1185">Reference proteome</keyword>
<dbReference type="Proteomes" id="UP000612055">
    <property type="component" value="Unassembled WGS sequence"/>
</dbReference>
<name>A0A835XH40_9CHLO</name>
<sequence>MSASLVPPLICPEAEQEVRDFVAGTEAILGTGAGAQASPASLFGLARSADALRVRTTAWMAVSEAATDQTVAELLSRPAFRRALLLATNESTRWAWSPAHRSAEQQEGLRARLEVLWSTVSLGASLILASKTQPACLDFARRLVRSHTLEALSGRLADARTELHSLADDAVAAAVAGTAAPLLHASTELLTALASGLTVTAALTTVCLQLAAAKLPSGPPGVTAAAAAAAGGNADPSGAEVEAAAASGAAAGGSAGPSDSAAAAYACYAQELAAALRASAVVEHTCAALAALLRLWAVVRTAVSDGAPGAMPLAAFQLLSRNVDAAVCDVTATLHTLYSLQPRALPASPLASAALLGPCASYMVLAHGVAILSAMDGGDTHGLEPSVARGFCQGLQLEAEERLRSIPTSQLPSARVELPLRDLVSFLAAQDRQLPATAPPAAKALLPYSSAIALALRAARVGVQASAEAAAGRTAEQELAALTAARLGTGPCRVLLTWRVATVLAIEALTAANNLVNTGAETDGSVDLGEEWWRLTVALAPHLRAPAGSPGSGVVQASGAAGFAAHYGRNLLDQLPGLPLPPGPLPPAPKPSFRSALAGGVLPCLERLFRRAAASQLETGPGGGPEASPPEAQTLFAFKQRYGDSWRWLAPLLAWGDARQAAALVRTIGKGLETTVPVTLASDDASVKNLFSSVVGTFLGMSRGWLEDMAARAGGQQAAGAAPGPGGGGAGALLPAERQLLEMLAAAVAAWLPPLFRGVWARYGLGVVGASALLCGLHVLPLLACADAKLGAPSSGVAAAGSAAAATGAAARVGASSASAGAATAGPPSGGGGWLAGLSPVRFVGVALEPQVADALMQLTAGSHLQLYLIPLAEACCAVAAVLPEEVTKGGGEGPAWEPQQLRSLGAECRARGYMAEAEAVEALAAQLVRWVHGSGPRGGRGGARASAASGAQALAARFGAWFPGLEAAAALLPASPAAARARLGGCSNPTCANLEGDSDAALPLRACAVCGGAAFYCSRECQTAHWRSGHREACGGGAGGGGGGSAGAQRGVKAWDVVELG</sequence>
<dbReference type="AlphaFoldDB" id="A0A835XH40"/>
<reference evidence="6" key="1">
    <citation type="journal article" date="2020" name="bioRxiv">
        <title>Comparative genomics of Chlamydomonas.</title>
        <authorList>
            <person name="Craig R.J."/>
            <person name="Hasan A.R."/>
            <person name="Ness R.W."/>
            <person name="Keightley P.D."/>
        </authorList>
    </citation>
    <scope>NUCLEOTIDE SEQUENCE</scope>
    <source>
        <strain evidence="6">CCAP 11/70</strain>
    </source>
</reference>
<keyword evidence="1" id="KW-0479">Metal-binding</keyword>
<dbReference type="PROSITE" id="PS50865">
    <property type="entry name" value="ZF_MYND_2"/>
    <property type="match status" value="1"/>
</dbReference>
<dbReference type="SUPFAM" id="SSF144232">
    <property type="entry name" value="HIT/MYND zinc finger-like"/>
    <property type="match status" value="1"/>
</dbReference>
<evidence type="ECO:0000313" key="7">
    <source>
        <dbReference type="Proteomes" id="UP000612055"/>
    </source>
</evidence>
<gene>
    <name evidence="6" type="ORF">HYH03_017882</name>
</gene>
<keyword evidence="2 4" id="KW-0863">Zinc-finger</keyword>
<protein>
    <recommendedName>
        <fullName evidence="5">MYND-type domain-containing protein</fullName>
    </recommendedName>
</protein>
<comment type="caution">
    <text evidence="6">The sequence shown here is derived from an EMBL/GenBank/DDBJ whole genome shotgun (WGS) entry which is preliminary data.</text>
</comment>
<keyword evidence="3" id="KW-0862">Zinc</keyword>
<organism evidence="6 7">
    <name type="scientific">Edaphochlamys debaryana</name>
    <dbReference type="NCBI Taxonomy" id="47281"/>
    <lineage>
        <taxon>Eukaryota</taxon>
        <taxon>Viridiplantae</taxon>
        <taxon>Chlorophyta</taxon>
        <taxon>core chlorophytes</taxon>
        <taxon>Chlorophyceae</taxon>
        <taxon>CS clade</taxon>
        <taxon>Chlamydomonadales</taxon>
        <taxon>Chlamydomonadales incertae sedis</taxon>
        <taxon>Edaphochlamys</taxon>
    </lineage>
</organism>
<dbReference type="InterPro" id="IPR002893">
    <property type="entry name" value="Znf_MYND"/>
</dbReference>
<accession>A0A835XH40</accession>
<dbReference type="GO" id="GO:0008270">
    <property type="term" value="F:zinc ion binding"/>
    <property type="evidence" value="ECO:0007669"/>
    <property type="project" value="UniProtKB-KW"/>
</dbReference>
<dbReference type="EMBL" id="JAEHOE010000184">
    <property type="protein sequence ID" value="KAG2483225.1"/>
    <property type="molecule type" value="Genomic_DNA"/>
</dbReference>
<dbReference type="Pfam" id="PF01753">
    <property type="entry name" value="zf-MYND"/>
    <property type="match status" value="1"/>
</dbReference>